<feature type="region of interest" description="Disordered" evidence="1">
    <location>
        <begin position="1"/>
        <end position="35"/>
    </location>
</feature>
<organism evidence="3 4">
    <name type="scientific">Pycnococcus provasolii</name>
    <dbReference type="NCBI Taxonomy" id="41880"/>
    <lineage>
        <taxon>Eukaryota</taxon>
        <taxon>Viridiplantae</taxon>
        <taxon>Chlorophyta</taxon>
        <taxon>Pseudoscourfieldiophyceae</taxon>
        <taxon>Pseudoscourfieldiales</taxon>
        <taxon>Pycnococcaceae</taxon>
        <taxon>Pycnococcus</taxon>
    </lineage>
</organism>
<name>A0A830HDU7_9CHLO</name>
<evidence type="ECO:0000256" key="2">
    <source>
        <dbReference type="SAM" id="Phobius"/>
    </source>
</evidence>
<feature type="transmembrane region" description="Helical" evidence="2">
    <location>
        <begin position="105"/>
        <end position="133"/>
    </location>
</feature>
<keyword evidence="2" id="KW-0812">Transmembrane</keyword>
<feature type="transmembrane region" description="Helical" evidence="2">
    <location>
        <begin position="408"/>
        <end position="429"/>
    </location>
</feature>
<keyword evidence="2" id="KW-1133">Transmembrane helix</keyword>
<dbReference type="EMBL" id="BNJQ01000005">
    <property type="protein sequence ID" value="GHP03529.1"/>
    <property type="molecule type" value="Genomic_DNA"/>
</dbReference>
<sequence length="447" mass="47187">MASGDPSWASLGKPSKRGQNGDVEEEEEGEEEALPCGDHEVYHPSAALKHTHLVRPPRAPRRGDQPGGGLDLIWFCTVIRRIPGILRIQKRVWDKWRAFVRTKRLFVVTGVAGAAAAAADVGTAGALVILVLIPIEAFTATMSELEQRLRERDDHARDAVTLHARQRGIDVRETVAASLDVIAHANAMLQARAAPHGAPRAVALRALRGATIDGDAAPMRGWHANLACPDGTPPAARPGEVTAAALPVLAQAGWAVPPPAAFWAPESPAAQASHSFTSHTNPVASLSFSAVDAAKAFAVHATASSAMDVARKAWEDVEALGGASRVLLPAELERFYARSGLFIYKLGRCAGALGLANYNESAYLARASRVDAEDIRKIVGVAQERDHAGNECGRMNGTAGANRHDEHGISLVVAAFAVTGFVAIAFCVLSCGRGSGSSGGYYDKKAH</sequence>
<evidence type="ECO:0000256" key="1">
    <source>
        <dbReference type="SAM" id="MobiDB-lite"/>
    </source>
</evidence>
<keyword evidence="2" id="KW-0472">Membrane</keyword>
<protein>
    <submittedName>
        <fullName evidence="3">Uncharacterized protein</fullName>
    </submittedName>
</protein>
<dbReference type="Proteomes" id="UP000660262">
    <property type="component" value="Unassembled WGS sequence"/>
</dbReference>
<evidence type="ECO:0000313" key="3">
    <source>
        <dbReference type="EMBL" id="GHP03529.1"/>
    </source>
</evidence>
<keyword evidence="4" id="KW-1185">Reference proteome</keyword>
<gene>
    <name evidence="3" type="ORF">PPROV_000228400</name>
</gene>
<dbReference type="AlphaFoldDB" id="A0A830HDU7"/>
<reference evidence="3" key="1">
    <citation type="submission" date="2020-10" db="EMBL/GenBank/DDBJ databases">
        <title>Unveiling of a novel bifunctional photoreceptor, Dualchrome1, isolated from a cosmopolitan green alga.</title>
        <authorList>
            <person name="Suzuki S."/>
            <person name="Kawachi M."/>
        </authorList>
    </citation>
    <scope>NUCLEOTIDE SEQUENCE</scope>
    <source>
        <strain evidence="3">NIES 2893</strain>
    </source>
</reference>
<accession>A0A830HDU7</accession>
<proteinExistence type="predicted"/>
<evidence type="ECO:0000313" key="4">
    <source>
        <dbReference type="Proteomes" id="UP000660262"/>
    </source>
</evidence>
<feature type="compositionally biased region" description="Acidic residues" evidence="1">
    <location>
        <begin position="22"/>
        <end position="33"/>
    </location>
</feature>
<comment type="caution">
    <text evidence="3">The sequence shown here is derived from an EMBL/GenBank/DDBJ whole genome shotgun (WGS) entry which is preliminary data.</text>
</comment>